<dbReference type="PANTHER" id="PTHR30307:SF0">
    <property type="entry name" value="S-ADENOSYLMETHIONINE:TRNA RIBOSYLTRANSFERASE-ISOMERASE"/>
    <property type="match status" value="1"/>
</dbReference>
<dbReference type="Pfam" id="PF02547">
    <property type="entry name" value="Queuosine_synth"/>
    <property type="match status" value="1"/>
</dbReference>
<evidence type="ECO:0000256" key="13">
    <source>
        <dbReference type="HAMAP-Rule" id="MF_00113"/>
    </source>
</evidence>
<evidence type="ECO:0000256" key="1">
    <source>
        <dbReference type="ARBA" id="ARBA00004496"/>
    </source>
</evidence>
<dbReference type="Proteomes" id="UP000262004">
    <property type="component" value="Chromosome"/>
</dbReference>
<dbReference type="Gene3D" id="2.40.10.240">
    <property type="entry name" value="QueA-like"/>
    <property type="match status" value="1"/>
</dbReference>
<dbReference type="AlphaFoldDB" id="A0A2Z6DVW6"/>
<keyword evidence="15" id="KW-1185">Reference proteome</keyword>
<reference evidence="14 15" key="1">
    <citation type="submission" date="2018-04" db="EMBL/GenBank/DDBJ databases">
        <title>Complete genome sequence of Hydrogenophilus thermoluteolus TH-1.</title>
        <authorList>
            <person name="Arai H."/>
        </authorList>
    </citation>
    <scope>NUCLEOTIDE SEQUENCE [LARGE SCALE GENOMIC DNA]</scope>
    <source>
        <strain evidence="14 15">TH-1</strain>
    </source>
</reference>
<dbReference type="EMBL" id="AP018558">
    <property type="protein sequence ID" value="BBD76581.1"/>
    <property type="molecule type" value="Genomic_DNA"/>
</dbReference>
<accession>A0A2Z6DVW6</accession>
<evidence type="ECO:0000256" key="6">
    <source>
        <dbReference type="ARBA" id="ARBA00022691"/>
    </source>
</evidence>
<evidence type="ECO:0000256" key="12">
    <source>
        <dbReference type="ARBA" id="ARBA00076160"/>
    </source>
</evidence>
<proteinExistence type="inferred from homology"/>
<evidence type="ECO:0000256" key="9">
    <source>
        <dbReference type="ARBA" id="ARBA00061210"/>
    </source>
</evidence>
<comment type="subcellular location">
    <subcellularLocation>
        <location evidence="1 13">Cytoplasm</location>
    </subcellularLocation>
</comment>
<keyword evidence="4 13" id="KW-0963">Cytoplasm</keyword>
<protein>
    <recommendedName>
        <fullName evidence="11 13">S-adenosylmethionine:tRNA ribosyltransferase-isomerase</fullName>
        <ecNumber evidence="10 13">2.4.99.17</ecNumber>
    </recommendedName>
    <alternativeName>
        <fullName evidence="12 13">Queuosine biosynthesis protein QueA</fullName>
    </alternativeName>
</protein>
<keyword evidence="6 13" id="KW-0949">S-adenosyl-L-methionine</keyword>
<dbReference type="InterPro" id="IPR003699">
    <property type="entry name" value="QueA"/>
</dbReference>
<comment type="function">
    <text evidence="13">Transfers and isomerizes the ribose moiety from AdoMet to the 7-aminomethyl group of 7-deazaguanine (preQ1-tRNA) to give epoxyqueuosine (oQ-tRNA).</text>
</comment>
<comment type="pathway">
    <text evidence="2 13">tRNA modification; tRNA-queuosine biosynthesis.</text>
</comment>
<evidence type="ECO:0000256" key="4">
    <source>
        <dbReference type="ARBA" id="ARBA00022490"/>
    </source>
</evidence>
<keyword evidence="5 13" id="KW-0808">Transferase</keyword>
<evidence type="ECO:0000256" key="10">
    <source>
        <dbReference type="ARBA" id="ARBA00066503"/>
    </source>
</evidence>
<dbReference type="PANTHER" id="PTHR30307">
    <property type="entry name" value="S-ADENOSYLMETHIONINE:TRNA RIBOSYLTRANSFERASE-ISOMERASE"/>
    <property type="match status" value="1"/>
</dbReference>
<dbReference type="HAMAP" id="MF_00113">
    <property type="entry name" value="QueA"/>
    <property type="match status" value="1"/>
</dbReference>
<evidence type="ECO:0000256" key="5">
    <source>
        <dbReference type="ARBA" id="ARBA00022679"/>
    </source>
</evidence>
<dbReference type="GO" id="GO:0008616">
    <property type="term" value="P:tRNA queuosine(34) biosynthetic process"/>
    <property type="evidence" value="ECO:0007669"/>
    <property type="project" value="UniProtKB-UniRule"/>
</dbReference>
<organism evidence="14 15">
    <name type="scientific">Hydrogenophilus thermoluteolus</name>
    <name type="common">Pseudomonas hydrogenothermophila</name>
    <dbReference type="NCBI Taxonomy" id="297"/>
    <lineage>
        <taxon>Bacteria</taxon>
        <taxon>Pseudomonadati</taxon>
        <taxon>Pseudomonadota</taxon>
        <taxon>Hydrogenophilia</taxon>
        <taxon>Hydrogenophilales</taxon>
        <taxon>Hydrogenophilaceae</taxon>
        <taxon>Hydrogenophilus</taxon>
    </lineage>
</organism>
<dbReference type="Gene3D" id="3.40.1780.10">
    <property type="entry name" value="QueA-like"/>
    <property type="match status" value="1"/>
</dbReference>
<evidence type="ECO:0000313" key="15">
    <source>
        <dbReference type="Proteomes" id="UP000262004"/>
    </source>
</evidence>
<evidence type="ECO:0000256" key="7">
    <source>
        <dbReference type="ARBA" id="ARBA00022785"/>
    </source>
</evidence>
<name>A0A2Z6DVW6_HYDTE</name>
<dbReference type="RefSeq" id="WP_119334408.1">
    <property type="nucleotide sequence ID" value="NZ_AP018558.1"/>
</dbReference>
<dbReference type="InterPro" id="IPR042119">
    <property type="entry name" value="QueA_dom2"/>
</dbReference>
<dbReference type="GO" id="GO:0051075">
    <property type="term" value="F:S-adenosylmethionine:tRNA ribosyltransferase-isomerase activity"/>
    <property type="evidence" value="ECO:0007669"/>
    <property type="project" value="UniProtKB-EC"/>
</dbReference>
<evidence type="ECO:0000256" key="3">
    <source>
        <dbReference type="ARBA" id="ARBA00011245"/>
    </source>
</evidence>
<comment type="subunit">
    <text evidence="3 13">Monomer.</text>
</comment>
<evidence type="ECO:0000313" key="14">
    <source>
        <dbReference type="EMBL" id="BBD76581.1"/>
    </source>
</evidence>
<dbReference type="FunFam" id="3.40.1780.10:FF:000001">
    <property type="entry name" value="S-adenosylmethionine:tRNA ribosyltransferase-isomerase"/>
    <property type="match status" value="1"/>
</dbReference>
<dbReference type="EC" id="2.4.99.17" evidence="10 13"/>
<comment type="similarity">
    <text evidence="9 13">Belongs to the QueA family.</text>
</comment>
<dbReference type="NCBIfam" id="NF001140">
    <property type="entry name" value="PRK00147.1"/>
    <property type="match status" value="1"/>
</dbReference>
<dbReference type="UniPathway" id="UPA00392"/>
<evidence type="ECO:0000256" key="11">
    <source>
        <dbReference type="ARBA" id="ARBA00069325"/>
    </source>
</evidence>
<dbReference type="KEGG" id="htl:HPTL_0313"/>
<dbReference type="GO" id="GO:0005737">
    <property type="term" value="C:cytoplasm"/>
    <property type="evidence" value="ECO:0007669"/>
    <property type="project" value="UniProtKB-SubCell"/>
</dbReference>
<comment type="catalytic activity">
    <reaction evidence="8 13">
        <text>7-aminomethyl-7-carbaguanosine(34) in tRNA + S-adenosyl-L-methionine = epoxyqueuosine(34) in tRNA + adenine + L-methionine + 2 H(+)</text>
        <dbReference type="Rhea" id="RHEA:32155"/>
        <dbReference type="Rhea" id="RHEA-COMP:10342"/>
        <dbReference type="Rhea" id="RHEA-COMP:18582"/>
        <dbReference type="ChEBI" id="CHEBI:15378"/>
        <dbReference type="ChEBI" id="CHEBI:16708"/>
        <dbReference type="ChEBI" id="CHEBI:57844"/>
        <dbReference type="ChEBI" id="CHEBI:59789"/>
        <dbReference type="ChEBI" id="CHEBI:82833"/>
        <dbReference type="ChEBI" id="CHEBI:194443"/>
        <dbReference type="EC" id="2.4.99.17"/>
    </reaction>
</comment>
<gene>
    <name evidence="13 14" type="primary">queA</name>
    <name evidence="14" type="ORF">HPTL_0313</name>
</gene>
<dbReference type="OrthoDB" id="5288889at2"/>
<keyword evidence="7 13" id="KW-0671">Queuosine biosynthesis</keyword>
<evidence type="ECO:0000256" key="2">
    <source>
        <dbReference type="ARBA" id="ARBA00004691"/>
    </source>
</evidence>
<dbReference type="InterPro" id="IPR036100">
    <property type="entry name" value="QueA_sf"/>
</dbReference>
<sequence>MRLCQELDRLDAYDFPLPPERIARYPQPERDASRLLVVGEERFDDRTFRDLPALLVPGDLLVLNDSRVIHARLFGHKATGGEVEVLFERLIGEKEALALVRASKSPKPGTTLHLAKAFTVEVVDRHGDLFHVRLRDDGTLFDWIERFGQLPIPPYLERQPEETDETRYQTVFARHPGSVAAPTAGLHFTEPLLAQLQNQGVGLAWVTLHVGAGTFQPVRTERVNEHRMHAERFVIPEATVEAIARTKAAGKRVIAVGTTAMRTLEGAAHHWGRLRAGQGETDLFIRPGFRFQVVDALITNFHLPRSTLIMLVAAFAGYQRTMAAYRHALAGDYRFFSYGDAMFLPQRYDTDWAPHETH</sequence>
<keyword evidence="14" id="KW-0413">Isomerase</keyword>
<dbReference type="SUPFAM" id="SSF111337">
    <property type="entry name" value="QueA-like"/>
    <property type="match status" value="1"/>
</dbReference>
<dbReference type="InterPro" id="IPR042118">
    <property type="entry name" value="QueA_dom1"/>
</dbReference>
<dbReference type="NCBIfam" id="TIGR00113">
    <property type="entry name" value="queA"/>
    <property type="match status" value="1"/>
</dbReference>
<evidence type="ECO:0000256" key="8">
    <source>
        <dbReference type="ARBA" id="ARBA00052751"/>
    </source>
</evidence>